<dbReference type="InterPro" id="IPR010611">
    <property type="entry name" value="3D_dom"/>
</dbReference>
<dbReference type="PANTHER" id="PTHR30124:SF0">
    <property type="entry name" value="MEMBRANE-BOUND LYTIC MUREIN TRANSGLYCOSYLASE A"/>
    <property type="match status" value="1"/>
</dbReference>
<evidence type="ECO:0000313" key="9">
    <source>
        <dbReference type="Proteomes" id="UP000219467"/>
    </source>
</evidence>
<keyword evidence="6" id="KW-0732">Signal</keyword>
<reference evidence="9" key="1">
    <citation type="submission" date="2017-08" db="EMBL/GenBank/DDBJ databases">
        <authorList>
            <person name="Varghese N."/>
            <person name="Submissions S."/>
        </authorList>
    </citation>
    <scope>NUCLEOTIDE SEQUENCE [LARGE SCALE GENOMIC DNA]</scope>
    <source>
        <strain evidence="9">JA234</strain>
    </source>
</reference>
<dbReference type="EC" id="4.2.2.n1" evidence="2"/>
<dbReference type="PANTHER" id="PTHR30124">
    <property type="entry name" value="MEMBRANE-BOUND LYTIC MUREIN TRANSGLYCOSYLASE A"/>
    <property type="match status" value="1"/>
</dbReference>
<evidence type="ECO:0000313" key="8">
    <source>
        <dbReference type="EMBL" id="SNX72374.1"/>
    </source>
</evidence>
<comment type="catalytic activity">
    <reaction evidence="1">
        <text>Exolytic cleavage of the (1-&gt;4)-beta-glycosidic linkage between N-acetylmuramic acid (MurNAc) and N-acetylglucosamine (GlcNAc) residues in peptidoglycan, from either the reducing or the non-reducing ends of the peptidoglycan chains, with concomitant formation of a 1,6-anhydrobond in the MurNAc residue.</text>
        <dbReference type="EC" id="4.2.2.n1"/>
    </reaction>
</comment>
<dbReference type="Gene3D" id="2.40.240.50">
    <property type="entry name" value="Barwin-like endoglucanases"/>
    <property type="match status" value="1"/>
</dbReference>
<name>A0A285CXS7_9RHOB</name>
<protein>
    <recommendedName>
        <fullName evidence="2">peptidoglycan lytic exotransglycosylase</fullName>
        <ecNumber evidence="2">4.2.2.n1</ecNumber>
    </recommendedName>
    <alternativeName>
        <fullName evidence="5">Murein hydrolase A</fullName>
    </alternativeName>
</protein>
<dbReference type="InterPro" id="IPR005300">
    <property type="entry name" value="MltA_B"/>
</dbReference>
<feature type="chain" id="PRO_5012153856" description="peptidoglycan lytic exotransglycosylase" evidence="6">
    <location>
        <begin position="19"/>
        <end position="341"/>
    </location>
</feature>
<evidence type="ECO:0000256" key="3">
    <source>
        <dbReference type="ARBA" id="ARBA00023239"/>
    </source>
</evidence>
<dbReference type="AlphaFoldDB" id="A0A285CXS7"/>
<dbReference type="CDD" id="cd14485">
    <property type="entry name" value="mltA_like_LT_A"/>
    <property type="match status" value="1"/>
</dbReference>
<dbReference type="GO" id="GO:0009254">
    <property type="term" value="P:peptidoglycan turnover"/>
    <property type="evidence" value="ECO:0007669"/>
    <property type="project" value="InterPro"/>
</dbReference>
<dbReference type="EMBL" id="OAOQ01000012">
    <property type="protein sequence ID" value="SNX72374.1"/>
    <property type="molecule type" value="Genomic_DNA"/>
</dbReference>
<dbReference type="SMART" id="SM00925">
    <property type="entry name" value="MltA"/>
    <property type="match status" value="1"/>
</dbReference>
<accession>A0A285CXS7</accession>
<dbReference type="PIRSF" id="PIRSF019422">
    <property type="entry name" value="MltA"/>
    <property type="match status" value="1"/>
</dbReference>
<keyword evidence="3" id="KW-0456">Lyase</keyword>
<dbReference type="GO" id="GO:0008933">
    <property type="term" value="F:peptidoglycan lytic transglycosylase activity"/>
    <property type="evidence" value="ECO:0007669"/>
    <property type="project" value="TreeGrafter"/>
</dbReference>
<dbReference type="CDD" id="cd14668">
    <property type="entry name" value="mlta_B"/>
    <property type="match status" value="1"/>
</dbReference>
<dbReference type="RefSeq" id="WP_097031052.1">
    <property type="nucleotide sequence ID" value="NZ_OAOQ01000012.1"/>
</dbReference>
<dbReference type="GO" id="GO:0071555">
    <property type="term" value="P:cell wall organization"/>
    <property type="evidence" value="ECO:0007669"/>
    <property type="project" value="UniProtKB-KW"/>
</dbReference>
<feature type="signal peptide" evidence="6">
    <location>
        <begin position="1"/>
        <end position="18"/>
    </location>
</feature>
<evidence type="ECO:0000256" key="5">
    <source>
        <dbReference type="ARBA" id="ARBA00030918"/>
    </source>
</evidence>
<dbReference type="Gene3D" id="2.40.40.10">
    <property type="entry name" value="RlpA-like domain"/>
    <property type="match status" value="1"/>
</dbReference>
<dbReference type="Pfam" id="PF06725">
    <property type="entry name" value="3D"/>
    <property type="match status" value="1"/>
</dbReference>
<dbReference type="InterPro" id="IPR026044">
    <property type="entry name" value="MltA"/>
</dbReference>
<dbReference type="GO" id="GO:0009253">
    <property type="term" value="P:peptidoglycan catabolic process"/>
    <property type="evidence" value="ECO:0007669"/>
    <property type="project" value="TreeGrafter"/>
</dbReference>
<dbReference type="Pfam" id="PF03562">
    <property type="entry name" value="MltA"/>
    <property type="match status" value="1"/>
</dbReference>
<feature type="domain" description="Lytic transglycosylase MltA" evidence="7">
    <location>
        <begin position="101"/>
        <end position="235"/>
    </location>
</feature>
<dbReference type="SUPFAM" id="SSF50685">
    <property type="entry name" value="Barwin-like endoglucanases"/>
    <property type="match status" value="1"/>
</dbReference>
<dbReference type="GO" id="GO:0004553">
    <property type="term" value="F:hydrolase activity, hydrolyzing O-glycosyl compounds"/>
    <property type="evidence" value="ECO:0007669"/>
    <property type="project" value="InterPro"/>
</dbReference>
<dbReference type="InterPro" id="IPR036908">
    <property type="entry name" value="RlpA-like_sf"/>
</dbReference>
<evidence type="ECO:0000256" key="2">
    <source>
        <dbReference type="ARBA" id="ARBA00012587"/>
    </source>
</evidence>
<dbReference type="GO" id="GO:0019867">
    <property type="term" value="C:outer membrane"/>
    <property type="evidence" value="ECO:0007669"/>
    <property type="project" value="InterPro"/>
</dbReference>
<evidence type="ECO:0000256" key="6">
    <source>
        <dbReference type="SAM" id="SignalP"/>
    </source>
</evidence>
<evidence type="ECO:0000256" key="1">
    <source>
        <dbReference type="ARBA" id="ARBA00001420"/>
    </source>
</evidence>
<proteinExistence type="predicted"/>
<gene>
    <name evidence="8" type="ORF">SAMN05878503_11250</name>
</gene>
<evidence type="ECO:0000256" key="4">
    <source>
        <dbReference type="ARBA" id="ARBA00023316"/>
    </source>
</evidence>
<dbReference type="Proteomes" id="UP000219467">
    <property type="component" value="Unassembled WGS sequence"/>
</dbReference>
<keyword evidence="4" id="KW-0961">Cell wall biogenesis/degradation</keyword>
<dbReference type="OrthoDB" id="9783686at2"/>
<evidence type="ECO:0000259" key="7">
    <source>
        <dbReference type="SMART" id="SM00925"/>
    </source>
</evidence>
<sequence length="341" mass="37332">MRALLCALVVSAVTAAGAGVSAQVLDFESLDGWTDDDHAEALAVFRQTCDRLEGPEWAPLCRFAAEASPDPAAAREFFELFFKPVQIGDPPALFTGYYEPELEGSPVRTGRFRWPIYARPPELQDGTIWRTRAEIDAGLLDGRGLEIAWLDDPVEVFFLQVQGSGRIRMPDGKVIRVGYAAKNGHPYVSVGRELVKRGLMRLEDASAQSIRDWVRRNPGQGQAMLGLNPSYVFFRKIPTLAADKGPIGAMGRSITPLRTVAVDPVYTPLGAPVWVEKDGRLPLRRLFVAQDTGGAIKGMQRADIYYGTGSRAGDLAGDVKDGGRMMVLLPIERAFAMLPEN</sequence>
<organism evidence="8 9">
    <name type="scientific">Cereibacter ovatus</name>
    <dbReference type="NCBI Taxonomy" id="439529"/>
    <lineage>
        <taxon>Bacteria</taxon>
        <taxon>Pseudomonadati</taxon>
        <taxon>Pseudomonadota</taxon>
        <taxon>Alphaproteobacteria</taxon>
        <taxon>Rhodobacterales</taxon>
        <taxon>Paracoccaceae</taxon>
        <taxon>Cereibacter</taxon>
    </lineage>
</organism>
<keyword evidence="9" id="KW-1185">Reference proteome</keyword>